<comment type="caution">
    <text evidence="3">The sequence shown here is derived from an EMBL/GenBank/DDBJ whole genome shotgun (WGS) entry which is preliminary data.</text>
</comment>
<dbReference type="InterPro" id="IPR005135">
    <property type="entry name" value="Endo/exonuclease/phosphatase"/>
</dbReference>
<dbReference type="EMBL" id="LHPH01000003">
    <property type="protein sequence ID" value="KPH64853.1"/>
    <property type="molecule type" value="Genomic_DNA"/>
</dbReference>
<dbReference type="RefSeq" id="WP_054452974.1">
    <property type="nucleotide sequence ID" value="NZ_LHPH01000003.1"/>
</dbReference>
<keyword evidence="3" id="KW-0540">Nuclease</keyword>
<evidence type="ECO:0000313" key="4">
    <source>
        <dbReference type="Proteomes" id="UP000037848"/>
    </source>
</evidence>
<gene>
    <name evidence="3" type="ORF">ADS77_03325</name>
</gene>
<evidence type="ECO:0000256" key="1">
    <source>
        <dbReference type="SAM" id="SignalP"/>
    </source>
</evidence>
<name>A0A0N1ER96_9GAMM</name>
<dbReference type="SUPFAM" id="SSF56219">
    <property type="entry name" value="DNase I-like"/>
    <property type="match status" value="1"/>
</dbReference>
<dbReference type="Pfam" id="PF03372">
    <property type="entry name" value="Exo_endo_phos"/>
    <property type="match status" value="1"/>
</dbReference>
<dbReference type="Gene3D" id="3.60.10.10">
    <property type="entry name" value="Endonuclease/exonuclease/phosphatase"/>
    <property type="match status" value="1"/>
</dbReference>
<dbReference type="AlphaFoldDB" id="A0A0N1ER96"/>
<feature type="domain" description="Endonuclease/exonuclease/phosphatase" evidence="2">
    <location>
        <begin position="32"/>
        <end position="380"/>
    </location>
</feature>
<evidence type="ECO:0000313" key="3">
    <source>
        <dbReference type="EMBL" id="KPH64853.1"/>
    </source>
</evidence>
<evidence type="ECO:0000259" key="2">
    <source>
        <dbReference type="Pfam" id="PF03372"/>
    </source>
</evidence>
<dbReference type="InterPro" id="IPR036691">
    <property type="entry name" value="Endo/exonu/phosph_ase_sf"/>
</dbReference>
<dbReference type="Proteomes" id="UP000037848">
    <property type="component" value="Unassembled WGS sequence"/>
</dbReference>
<keyword evidence="3" id="KW-0378">Hydrolase</keyword>
<protein>
    <submittedName>
        <fullName evidence="3">Endonuclease</fullName>
    </submittedName>
</protein>
<keyword evidence="4" id="KW-1185">Reference proteome</keyword>
<keyword evidence="3" id="KW-0255">Endonuclease</keyword>
<accession>A0A0N1ER96</accession>
<feature type="signal peptide" evidence="1">
    <location>
        <begin position="1"/>
        <end position="25"/>
    </location>
</feature>
<proteinExistence type="predicted"/>
<keyword evidence="1" id="KW-0732">Signal</keyword>
<feature type="chain" id="PRO_5005870531" evidence="1">
    <location>
        <begin position="26"/>
        <end position="390"/>
    </location>
</feature>
<dbReference type="GO" id="GO:0004519">
    <property type="term" value="F:endonuclease activity"/>
    <property type="evidence" value="ECO:0007669"/>
    <property type="project" value="UniProtKB-KW"/>
</dbReference>
<dbReference type="PATRIC" id="fig|187330.3.peg.1703"/>
<reference evidence="3 4" key="1">
    <citation type="submission" date="2015-08" db="EMBL/GenBank/DDBJ databases">
        <title>Draft Genome Sequence of Pseudoalteromonas porphyrae UCD-SED14.</title>
        <authorList>
            <person name="Coil D.A."/>
            <person name="Jospin G."/>
            <person name="Lee R.D."/>
            <person name="Eisen J.A."/>
        </authorList>
    </citation>
    <scope>NUCLEOTIDE SEQUENCE [LARGE SCALE GENOMIC DNA]</scope>
    <source>
        <strain evidence="3 4">UCD-SED14</strain>
    </source>
</reference>
<sequence>MNSKVYMAAISSVLLLAGTSSAAFAADTLRVATFNVSMDATNYTKQGEQVNPNALIEALQNNHPQIKNIAEIIQRVRPDILLLNEFDYVAKEQGIEYFKAHYLTKSQNKQPAINYPYTYIASVNTGLKTPFDLDNDGQVTGVKGDAYGFGLFEGHYGMAVLSRYPIDFDNIRTLQNFKNKDMPGAQMPVDPVTGENWYNNEEWQALRVSSKSFWDIPVKIKGNTLHVIASHPTPPVFDGAEDRNGKRNHDEIRLIKDYVANANYLYDDKGVKGGLAAQSRFVIVGDLNAAPEGDKKRPDTTNQLLKNPLINSQFVPHSKGAKTSYPQKYGAAYTAYWQARVDYVLPSTYGLDVVDGGVFWPVKNSELYRLIKDRNASSDHRMVWLDISMK</sequence>
<dbReference type="STRING" id="187330.AMS58_08455"/>
<organism evidence="3 4">
    <name type="scientific">Pseudoalteromonas porphyrae</name>
    <dbReference type="NCBI Taxonomy" id="187330"/>
    <lineage>
        <taxon>Bacteria</taxon>
        <taxon>Pseudomonadati</taxon>
        <taxon>Pseudomonadota</taxon>
        <taxon>Gammaproteobacteria</taxon>
        <taxon>Alteromonadales</taxon>
        <taxon>Pseudoalteromonadaceae</taxon>
        <taxon>Pseudoalteromonas</taxon>
    </lineage>
</organism>
<dbReference type="OrthoDB" id="292013at2"/>